<dbReference type="WBParaSite" id="ACRNAN_scaffold14760.g20399.t1">
    <property type="protein sequence ID" value="ACRNAN_scaffold14760.g20399.t1"/>
    <property type="gene ID" value="ACRNAN_scaffold14760.g20399"/>
</dbReference>
<dbReference type="InterPro" id="IPR001199">
    <property type="entry name" value="Cyt_B5-like_heme/steroid-bd"/>
</dbReference>
<evidence type="ECO:0000259" key="5">
    <source>
        <dbReference type="PROSITE" id="PS50255"/>
    </source>
</evidence>
<proteinExistence type="inferred from homology"/>
<keyword evidence="2" id="KW-0479">Metal-binding</keyword>
<evidence type="ECO:0000256" key="1">
    <source>
        <dbReference type="ARBA" id="ARBA00022617"/>
    </source>
</evidence>
<evidence type="ECO:0000313" key="7">
    <source>
        <dbReference type="WBParaSite" id="ACRNAN_scaffold14760.g20399.t1"/>
    </source>
</evidence>
<protein>
    <submittedName>
        <fullName evidence="7">Cytochrome b5 heme-binding domain-containing protein</fullName>
    </submittedName>
</protein>
<dbReference type="PROSITE" id="PS50255">
    <property type="entry name" value="CYTOCHROME_B5_2"/>
    <property type="match status" value="1"/>
</dbReference>
<sequence length="55" mass="6698">MTQVKKFTRAEVLEHNSNRTCWIIIGNKVYDVTKFLDEKFVQWMSQLKEERSFDE</sequence>
<dbReference type="Proteomes" id="UP000887540">
    <property type="component" value="Unplaced"/>
</dbReference>
<dbReference type="GO" id="GO:0016020">
    <property type="term" value="C:membrane"/>
    <property type="evidence" value="ECO:0007669"/>
    <property type="project" value="TreeGrafter"/>
</dbReference>
<dbReference type="Pfam" id="PF00173">
    <property type="entry name" value="Cyt-b5"/>
    <property type="match status" value="1"/>
</dbReference>
<name>A0A914CUE6_9BILA</name>
<keyword evidence="3" id="KW-0408">Iron</keyword>
<dbReference type="InterPro" id="IPR050668">
    <property type="entry name" value="Cytochrome_b5"/>
</dbReference>
<keyword evidence="1" id="KW-0349">Heme</keyword>
<comment type="similarity">
    <text evidence="4">Belongs to the cytochrome b5 family.</text>
</comment>
<dbReference type="PANTHER" id="PTHR19359">
    <property type="entry name" value="CYTOCHROME B5"/>
    <property type="match status" value="1"/>
</dbReference>
<evidence type="ECO:0000256" key="2">
    <source>
        <dbReference type="ARBA" id="ARBA00022723"/>
    </source>
</evidence>
<dbReference type="InterPro" id="IPR036400">
    <property type="entry name" value="Cyt_B5-like_heme/steroid_sf"/>
</dbReference>
<evidence type="ECO:0000256" key="3">
    <source>
        <dbReference type="ARBA" id="ARBA00023004"/>
    </source>
</evidence>
<dbReference type="SUPFAM" id="SSF55856">
    <property type="entry name" value="Cytochrome b5-like heme/steroid binding domain"/>
    <property type="match status" value="1"/>
</dbReference>
<reference evidence="7" key="1">
    <citation type="submission" date="2022-11" db="UniProtKB">
        <authorList>
            <consortium name="WormBaseParasite"/>
        </authorList>
    </citation>
    <scope>IDENTIFICATION</scope>
</reference>
<keyword evidence="6" id="KW-1185">Reference proteome</keyword>
<dbReference type="Gene3D" id="3.10.120.10">
    <property type="entry name" value="Cytochrome b5-like heme/steroid binding domain"/>
    <property type="match status" value="1"/>
</dbReference>
<evidence type="ECO:0000313" key="6">
    <source>
        <dbReference type="Proteomes" id="UP000887540"/>
    </source>
</evidence>
<dbReference type="AlphaFoldDB" id="A0A914CUE6"/>
<dbReference type="GO" id="GO:0020037">
    <property type="term" value="F:heme binding"/>
    <property type="evidence" value="ECO:0007669"/>
    <property type="project" value="TreeGrafter"/>
</dbReference>
<evidence type="ECO:0000256" key="4">
    <source>
        <dbReference type="ARBA" id="ARBA00038168"/>
    </source>
</evidence>
<feature type="domain" description="Cytochrome b5 heme-binding" evidence="5">
    <location>
        <begin position="4"/>
        <end position="38"/>
    </location>
</feature>
<organism evidence="6 7">
    <name type="scientific">Acrobeloides nanus</name>
    <dbReference type="NCBI Taxonomy" id="290746"/>
    <lineage>
        <taxon>Eukaryota</taxon>
        <taxon>Metazoa</taxon>
        <taxon>Ecdysozoa</taxon>
        <taxon>Nematoda</taxon>
        <taxon>Chromadorea</taxon>
        <taxon>Rhabditida</taxon>
        <taxon>Tylenchina</taxon>
        <taxon>Cephalobomorpha</taxon>
        <taxon>Cephaloboidea</taxon>
        <taxon>Cephalobidae</taxon>
        <taxon>Acrobeloides</taxon>
    </lineage>
</organism>
<dbReference type="GO" id="GO:0046872">
    <property type="term" value="F:metal ion binding"/>
    <property type="evidence" value="ECO:0007669"/>
    <property type="project" value="UniProtKB-KW"/>
</dbReference>
<accession>A0A914CUE6</accession>